<evidence type="ECO:0000313" key="2">
    <source>
        <dbReference type="EnsemblMetazoa" id="ADIR007330-PA"/>
    </source>
</evidence>
<evidence type="ECO:0000313" key="3">
    <source>
        <dbReference type="Proteomes" id="UP000075884"/>
    </source>
</evidence>
<dbReference type="EnsemblMetazoa" id="ADIR007330-RA">
    <property type="protein sequence ID" value="ADIR007330-PA"/>
    <property type="gene ID" value="ADIR007330"/>
</dbReference>
<reference evidence="3" key="1">
    <citation type="submission" date="2013-03" db="EMBL/GenBank/DDBJ databases">
        <title>The Genome Sequence of Anopheles dirus WRAIR2.</title>
        <authorList>
            <consortium name="The Broad Institute Genomics Platform"/>
            <person name="Neafsey D.E."/>
            <person name="Walton C."/>
            <person name="Walker B."/>
            <person name="Young S.K."/>
            <person name="Zeng Q."/>
            <person name="Gargeya S."/>
            <person name="Fitzgerald M."/>
            <person name="Haas B."/>
            <person name="Abouelleil A."/>
            <person name="Allen A.W."/>
            <person name="Alvarado L."/>
            <person name="Arachchi H.M."/>
            <person name="Berlin A.M."/>
            <person name="Chapman S.B."/>
            <person name="Gainer-Dewar J."/>
            <person name="Goldberg J."/>
            <person name="Griggs A."/>
            <person name="Gujja S."/>
            <person name="Hansen M."/>
            <person name="Howarth C."/>
            <person name="Imamovic A."/>
            <person name="Ireland A."/>
            <person name="Larimer J."/>
            <person name="McCowan C."/>
            <person name="Murphy C."/>
            <person name="Pearson M."/>
            <person name="Poon T.W."/>
            <person name="Priest M."/>
            <person name="Roberts A."/>
            <person name="Saif S."/>
            <person name="Shea T."/>
            <person name="Sisk P."/>
            <person name="Sykes S."/>
            <person name="Wortman J."/>
            <person name="Nusbaum C."/>
            <person name="Birren B."/>
        </authorList>
    </citation>
    <scope>NUCLEOTIDE SEQUENCE [LARGE SCALE GENOMIC DNA]</scope>
    <source>
        <strain evidence="3">WRAIR2</strain>
    </source>
</reference>
<evidence type="ECO:0000256" key="1">
    <source>
        <dbReference type="SAM" id="MobiDB-lite"/>
    </source>
</evidence>
<accession>A0A182NI57</accession>
<organism evidence="2 3">
    <name type="scientific">Anopheles dirus</name>
    <dbReference type="NCBI Taxonomy" id="7168"/>
    <lineage>
        <taxon>Eukaryota</taxon>
        <taxon>Metazoa</taxon>
        <taxon>Ecdysozoa</taxon>
        <taxon>Arthropoda</taxon>
        <taxon>Hexapoda</taxon>
        <taxon>Insecta</taxon>
        <taxon>Pterygota</taxon>
        <taxon>Neoptera</taxon>
        <taxon>Endopterygota</taxon>
        <taxon>Diptera</taxon>
        <taxon>Nematocera</taxon>
        <taxon>Culicoidea</taxon>
        <taxon>Culicidae</taxon>
        <taxon>Anophelinae</taxon>
        <taxon>Anopheles</taxon>
    </lineage>
</organism>
<dbReference type="Proteomes" id="UP000075884">
    <property type="component" value="Unassembled WGS sequence"/>
</dbReference>
<feature type="compositionally biased region" description="Basic and acidic residues" evidence="1">
    <location>
        <begin position="138"/>
        <end position="158"/>
    </location>
</feature>
<dbReference type="VEuPathDB" id="VectorBase:ADIR007330"/>
<dbReference type="AlphaFoldDB" id="A0A182NI57"/>
<feature type="region of interest" description="Disordered" evidence="1">
    <location>
        <begin position="34"/>
        <end position="210"/>
    </location>
</feature>
<sequence length="295" mass="32236">MNSNYVKKCTEFLQNIPANKQAATNTAAAAAGAVAVGQPDATRPQDPQSEPQSKPGESIGNRAAQKPPARGRQPVVGGVAKRPVWRHPAAGPVGPPRPPSQRQFVRTCCPARRPDSTHPGRGRVSCHWEQDPAGEQAGRGDADNVNHRHEIGQTDVRARAGTTPQPPPPEECHDRQPLPRWSDRLSEAHPLPTVSATERKDTGSIVPRGDCEEFTDCSGDDSKLQTEAQTDARKLFQFHPLRALQFLALELTNKLRSLGPEHRSLYRIGKELSIVVRFLSDQQQADDPARTADKP</sequence>
<keyword evidence="3" id="KW-1185">Reference proteome</keyword>
<proteinExistence type="predicted"/>
<protein>
    <submittedName>
        <fullName evidence="2">Uncharacterized protein</fullName>
    </submittedName>
</protein>
<name>A0A182NI57_9DIPT</name>
<feature type="compositionally biased region" description="Basic and acidic residues" evidence="1">
    <location>
        <begin position="170"/>
        <end position="187"/>
    </location>
</feature>
<reference evidence="2" key="2">
    <citation type="submission" date="2020-05" db="UniProtKB">
        <authorList>
            <consortium name="EnsemblMetazoa"/>
        </authorList>
    </citation>
    <scope>IDENTIFICATION</scope>
    <source>
        <strain evidence="2">WRAIR2</strain>
    </source>
</reference>